<organism evidence="7 8">
    <name type="scientific">Trichoglossum hirsutum</name>
    <dbReference type="NCBI Taxonomy" id="265104"/>
    <lineage>
        <taxon>Eukaryota</taxon>
        <taxon>Fungi</taxon>
        <taxon>Dikarya</taxon>
        <taxon>Ascomycota</taxon>
        <taxon>Pezizomycotina</taxon>
        <taxon>Geoglossomycetes</taxon>
        <taxon>Geoglossales</taxon>
        <taxon>Geoglossaceae</taxon>
        <taxon>Trichoglossum</taxon>
    </lineage>
</organism>
<name>A0A9P8LBS3_9PEZI</name>
<gene>
    <name evidence="7" type="ORF">GP486_004111</name>
</gene>
<dbReference type="SUPFAM" id="SSF51905">
    <property type="entry name" value="FAD/NAD(P)-binding domain"/>
    <property type="match status" value="1"/>
</dbReference>
<evidence type="ECO:0000259" key="6">
    <source>
        <dbReference type="Pfam" id="PF01266"/>
    </source>
</evidence>
<evidence type="ECO:0000256" key="3">
    <source>
        <dbReference type="ARBA" id="ARBA00022630"/>
    </source>
</evidence>
<evidence type="ECO:0000256" key="2">
    <source>
        <dbReference type="ARBA" id="ARBA00010989"/>
    </source>
</evidence>
<evidence type="ECO:0000256" key="1">
    <source>
        <dbReference type="ARBA" id="ARBA00001974"/>
    </source>
</evidence>
<comment type="similarity">
    <text evidence="2">Belongs to the MSOX/MTOX family.</text>
</comment>
<evidence type="ECO:0000313" key="7">
    <source>
        <dbReference type="EMBL" id="KAH0559377.1"/>
    </source>
</evidence>
<feature type="domain" description="FAD dependent oxidoreductase" evidence="6">
    <location>
        <begin position="8"/>
        <end position="221"/>
    </location>
</feature>
<evidence type="ECO:0000313" key="8">
    <source>
        <dbReference type="Proteomes" id="UP000750711"/>
    </source>
</evidence>
<reference evidence="7" key="1">
    <citation type="submission" date="2021-03" db="EMBL/GenBank/DDBJ databases">
        <title>Comparative genomics and phylogenomic investigation of the class Geoglossomycetes provide insights into ecological specialization and systematics.</title>
        <authorList>
            <person name="Melie T."/>
            <person name="Pirro S."/>
            <person name="Miller A.N."/>
            <person name="Quandt A."/>
        </authorList>
    </citation>
    <scope>NUCLEOTIDE SEQUENCE</scope>
    <source>
        <strain evidence="7">CAQ_001_2017</strain>
    </source>
</reference>
<dbReference type="PANTHER" id="PTHR10961:SF46">
    <property type="entry name" value="PEROXISOMAL SARCOSINE OXIDASE"/>
    <property type="match status" value="1"/>
</dbReference>
<evidence type="ECO:0000256" key="5">
    <source>
        <dbReference type="ARBA" id="ARBA00023002"/>
    </source>
</evidence>
<comment type="cofactor">
    <cofactor evidence="1">
        <name>FAD</name>
        <dbReference type="ChEBI" id="CHEBI:57692"/>
    </cofactor>
</comment>
<comment type="caution">
    <text evidence="7">The sequence shown here is derived from an EMBL/GenBank/DDBJ whole genome shotgun (WGS) entry which is preliminary data.</text>
</comment>
<dbReference type="GO" id="GO:0050660">
    <property type="term" value="F:flavin adenine dinucleotide binding"/>
    <property type="evidence" value="ECO:0007669"/>
    <property type="project" value="InterPro"/>
</dbReference>
<dbReference type="Pfam" id="PF01266">
    <property type="entry name" value="DAO"/>
    <property type="match status" value="1"/>
</dbReference>
<dbReference type="InterPro" id="IPR036188">
    <property type="entry name" value="FAD/NAD-bd_sf"/>
</dbReference>
<sequence length="366" mass="40791">MDPTQQSYLIVGAGMFGASTALHLRRSNPSATVTLLDRTPFPCPSAAAHDLNKIIRADYDDIFYMKLALEAQELWRTDPIYKPYYHESGMLFAENIGMGQGSIENYKTLRADFDAEMLRPEDARTRFNGIFHDAEWTGVKGCFWNPRSGWGEAHLTMKNVIQTAIDEGVTYIEATVSIISIDQSGICTGVRTEDGRELTADHTILCTGARTAKLLADSKPDKKELQMDGRMVAAAAVMCTAVIPPEKRGKFKHVPVVFNGLDHTHGSSPSVSRCKDVVTYETGLSGESIPPTADGRLKFTYEVSFTNMVYHEKSKQTISVPPEPVSQSTWSHDVPQGLKDDVLRVMKHIYGSEVEGFEIEHYRMCW</sequence>
<dbReference type="Gene3D" id="3.30.9.10">
    <property type="entry name" value="D-Amino Acid Oxidase, subunit A, domain 2"/>
    <property type="match status" value="1"/>
</dbReference>
<dbReference type="Proteomes" id="UP000750711">
    <property type="component" value="Unassembled WGS sequence"/>
</dbReference>
<keyword evidence="3" id="KW-0285">Flavoprotein</keyword>
<keyword evidence="8" id="KW-1185">Reference proteome</keyword>
<keyword evidence="5" id="KW-0560">Oxidoreductase</keyword>
<dbReference type="AlphaFoldDB" id="A0A9P8LBS3"/>
<accession>A0A9P8LBS3</accession>
<dbReference type="PANTHER" id="PTHR10961">
    <property type="entry name" value="PEROXISOMAL SARCOSINE OXIDASE"/>
    <property type="match status" value="1"/>
</dbReference>
<dbReference type="Gene3D" id="3.50.50.60">
    <property type="entry name" value="FAD/NAD(P)-binding domain"/>
    <property type="match status" value="1"/>
</dbReference>
<proteinExistence type="inferred from homology"/>
<keyword evidence="4" id="KW-0274">FAD</keyword>
<dbReference type="InterPro" id="IPR006076">
    <property type="entry name" value="FAD-dep_OxRdtase"/>
</dbReference>
<dbReference type="InterPro" id="IPR045170">
    <property type="entry name" value="MTOX"/>
</dbReference>
<protein>
    <recommendedName>
        <fullName evidence="6">FAD dependent oxidoreductase domain-containing protein</fullName>
    </recommendedName>
</protein>
<dbReference type="GO" id="GO:0008115">
    <property type="term" value="F:sarcosine oxidase activity"/>
    <property type="evidence" value="ECO:0007669"/>
    <property type="project" value="TreeGrafter"/>
</dbReference>
<dbReference type="EMBL" id="JAGHQM010000612">
    <property type="protein sequence ID" value="KAH0559377.1"/>
    <property type="molecule type" value="Genomic_DNA"/>
</dbReference>
<evidence type="ECO:0000256" key="4">
    <source>
        <dbReference type="ARBA" id="ARBA00022827"/>
    </source>
</evidence>